<sequence>MFNLNSEAVRGGTVCLSKAGLKIGNSDAKDVDIAAPNGAGVDFAINGILYHKADAADIALTAADAQAADTSCIYLICLNSSGTLSSVKGTEVTTADITSGKTPLTFPAPTENTCPIGYVRVDTDSVTFTAGTTELSASGVTDTYVDLFSVPTTPLTS</sequence>
<name>A0A6M3K2Z8_9ZZZZ</name>
<dbReference type="EMBL" id="MT142797">
    <property type="protein sequence ID" value="QJA88686.1"/>
    <property type="molecule type" value="Genomic_DNA"/>
</dbReference>
<reference evidence="1" key="1">
    <citation type="submission" date="2020-03" db="EMBL/GenBank/DDBJ databases">
        <title>The deep terrestrial virosphere.</title>
        <authorList>
            <person name="Holmfeldt K."/>
            <person name="Nilsson E."/>
            <person name="Simone D."/>
            <person name="Lopez-Fernandez M."/>
            <person name="Wu X."/>
            <person name="de Brujin I."/>
            <person name="Lundin D."/>
            <person name="Andersson A."/>
            <person name="Bertilsson S."/>
            <person name="Dopson M."/>
        </authorList>
    </citation>
    <scope>NUCLEOTIDE SEQUENCE</scope>
    <source>
        <strain evidence="1">MM415A01455</strain>
        <strain evidence="2">MM415B02709</strain>
    </source>
</reference>
<organism evidence="1">
    <name type="scientific">viral metagenome</name>
    <dbReference type="NCBI Taxonomy" id="1070528"/>
    <lineage>
        <taxon>unclassified sequences</taxon>
        <taxon>metagenomes</taxon>
        <taxon>organismal metagenomes</taxon>
    </lineage>
</organism>
<evidence type="ECO:0000313" key="2">
    <source>
        <dbReference type="EMBL" id="QJA88686.1"/>
    </source>
</evidence>
<proteinExistence type="predicted"/>
<protein>
    <submittedName>
        <fullName evidence="1">Uncharacterized protein</fullName>
    </submittedName>
</protein>
<dbReference type="EMBL" id="MT142239">
    <property type="protein sequence ID" value="QJA76713.1"/>
    <property type="molecule type" value="Genomic_DNA"/>
</dbReference>
<accession>A0A6M3K2Z8</accession>
<evidence type="ECO:0000313" key="1">
    <source>
        <dbReference type="EMBL" id="QJA76713.1"/>
    </source>
</evidence>
<gene>
    <name evidence="1" type="ORF">MM415A01455_0009</name>
    <name evidence="2" type="ORF">MM415B02709_0004</name>
</gene>
<dbReference type="AlphaFoldDB" id="A0A6M3K2Z8"/>